<dbReference type="Gene3D" id="3.30.70.1430">
    <property type="entry name" value="Multidrug efflux transporter AcrB pore domain"/>
    <property type="match status" value="2"/>
</dbReference>
<gene>
    <name evidence="2" type="primary">mdtB_3</name>
    <name evidence="2" type="ORF">SPSIL_038830</name>
</gene>
<dbReference type="Gene3D" id="3.30.2090.10">
    <property type="entry name" value="Multidrug efflux transporter AcrB TolC docking domain, DN and DC subdomains"/>
    <property type="match status" value="2"/>
</dbReference>
<accession>A0ABZ3IQH2</accession>
<dbReference type="InterPro" id="IPR027463">
    <property type="entry name" value="AcrB_DN_DC_subdom"/>
</dbReference>
<organism evidence="2 3">
    <name type="scientific">Sporomusa silvacetica DSM 10669</name>
    <dbReference type="NCBI Taxonomy" id="1123289"/>
    <lineage>
        <taxon>Bacteria</taxon>
        <taxon>Bacillati</taxon>
        <taxon>Bacillota</taxon>
        <taxon>Negativicutes</taxon>
        <taxon>Selenomonadales</taxon>
        <taxon>Sporomusaceae</taxon>
        <taxon>Sporomusa</taxon>
    </lineage>
</organism>
<sequence length="1042" mass="113422">MSDWIGKYLAKPHLILSLVVLMAIIGILAYFQLPINLFPDTDRPQITVITVESGAAAADVEAKVSRTIEKELATLGNVLRVSSTSKDEVSVVTVEFDYKKTLDAAATDVANSLNKIAGQLPDDIRTPQIYKISQASQPTVVLALSPRPGSPLDMVQIRQLAENEIKEELLRVPGIAQTEVFGGYQPELGIAVNPDALARFGLTIGDVVAALNANNVNVPNGLIIKQGSQFLLKTQGEFKQPADAANVIVAHRQAGDIYLRDVAQVKRGMVEPQSVYRGNGQQAVGMSILRASTGVTMDGVKAIEQYLPILKSHYPDIHFEISDTQGPLIRGNVDNMRDALRDAILLTMLVVFLFLGNMRVTMLAAISIPFTYLMTFAVMWLAGYEFNMVTLTAIILAVGMLLDDAIVVVENIARHYEEYPDKLGEAVVGGTEEVMLAIFSGTYATAMVLVPIIFIGGYVQVVMRPMVVPLSIALVASYIISVTIIPIAAPLILKAKFKPNVIERLALCFDNTIISSIRDFFVTAVGIALKHRLVFLLVAVIVFGISVRQMPLVGRELVPSMDTGIMKIDFEADTDASIAETNRIAKQMEAFVLQTPGLESISTIIGSEPGIVSFGSGKLPQSGNMTVRLVDRFHRPQTTWQIEENLRQEFSTIPGVKYVNVYGFGATTLSSIKAPVDVMVSGPDRAVLNQIGEEVYQKMLQVPGLTTVSRSWSYDKKEVIFTANKERCAFYEISPLAVSRQIAEAVHGTAASVYRIDQEDGIGFRVQYPVEKRDDAGKLKDMLINTAKGNIPLTSLGSLTYKSSPTLFTRQTLQNTLDIYGYREKEATITHLDDGVQKALSDIKLPAGYSFSQEGDLKPMMGSFAALGAALTVGLILLYFSLVPTFRSFIHPLTIMSAIPLGMIGVAWSLLAAGKHSSMAAFTGMLLLDGIVVKNSILLIDFIIEARAKGSSTEQAIIDSVRMRTRPILMTACGTAAGMLPIALEWAVGLERLSALAVVTMGGLIVSTLLTLIYVPIFFTLFEDAKRMFRSLLTVEKKSFSA</sequence>
<feature type="transmembrane region" description="Helical" evidence="1">
    <location>
        <begin position="533"/>
        <end position="551"/>
    </location>
</feature>
<feature type="transmembrane region" description="Helical" evidence="1">
    <location>
        <begin position="995"/>
        <end position="1022"/>
    </location>
</feature>
<dbReference type="Proteomes" id="UP000216752">
    <property type="component" value="Chromosome"/>
</dbReference>
<dbReference type="SUPFAM" id="SSF82693">
    <property type="entry name" value="Multidrug efflux transporter AcrB pore domain, PN1, PN2, PC1 and PC2 subdomains"/>
    <property type="match status" value="3"/>
</dbReference>
<keyword evidence="3" id="KW-1185">Reference proteome</keyword>
<evidence type="ECO:0000313" key="2">
    <source>
        <dbReference type="EMBL" id="XFO67664.1"/>
    </source>
</evidence>
<proteinExistence type="predicted"/>
<keyword evidence="1" id="KW-0812">Transmembrane</keyword>
<dbReference type="Gene3D" id="1.20.1640.10">
    <property type="entry name" value="Multidrug efflux transporter AcrB transmembrane domain"/>
    <property type="match status" value="2"/>
</dbReference>
<feature type="transmembrane region" description="Helical" evidence="1">
    <location>
        <begin position="889"/>
        <end position="911"/>
    </location>
</feature>
<dbReference type="Gene3D" id="3.30.70.1320">
    <property type="entry name" value="Multidrug efflux transporter AcrB pore domain like"/>
    <property type="match status" value="1"/>
</dbReference>
<feature type="transmembrane region" description="Helical" evidence="1">
    <location>
        <begin position="864"/>
        <end position="883"/>
    </location>
</feature>
<dbReference type="Gene3D" id="3.30.70.1440">
    <property type="entry name" value="Multidrug efflux transporter AcrB pore domain"/>
    <property type="match status" value="1"/>
</dbReference>
<evidence type="ECO:0000256" key="1">
    <source>
        <dbReference type="SAM" id="Phobius"/>
    </source>
</evidence>
<feature type="transmembrane region" description="Helical" evidence="1">
    <location>
        <begin position="968"/>
        <end position="989"/>
    </location>
</feature>
<evidence type="ECO:0000313" key="3">
    <source>
        <dbReference type="Proteomes" id="UP000216752"/>
    </source>
</evidence>
<feature type="transmembrane region" description="Helical" evidence="1">
    <location>
        <begin position="470"/>
        <end position="493"/>
    </location>
</feature>
<keyword evidence="1" id="KW-1133">Transmembrane helix</keyword>
<keyword evidence="1" id="KW-0472">Membrane</keyword>
<dbReference type="PANTHER" id="PTHR32063:SF0">
    <property type="entry name" value="SWARMING MOTILITY PROTEIN SWRC"/>
    <property type="match status" value="1"/>
</dbReference>
<dbReference type="PANTHER" id="PTHR32063">
    <property type="match status" value="1"/>
</dbReference>
<dbReference type="InterPro" id="IPR001036">
    <property type="entry name" value="Acrflvin-R"/>
</dbReference>
<feature type="transmembrane region" description="Helical" evidence="1">
    <location>
        <begin position="363"/>
        <end position="382"/>
    </location>
</feature>
<feature type="transmembrane region" description="Helical" evidence="1">
    <location>
        <begin position="388"/>
        <end position="413"/>
    </location>
</feature>
<dbReference type="SUPFAM" id="SSF82714">
    <property type="entry name" value="Multidrug efflux transporter AcrB TolC docking domain, DN and DC subdomains"/>
    <property type="match status" value="1"/>
</dbReference>
<dbReference type="RefSeq" id="WP_094607309.1">
    <property type="nucleotide sequence ID" value="NZ_CP155573.1"/>
</dbReference>
<reference evidence="2" key="1">
    <citation type="submission" date="2024-05" db="EMBL/GenBank/DDBJ databases">
        <title>Isolation and characterization of Sporomusa carbonis sp. nov., a carboxydotrophic hydrogenogen in the genus of Sporomusa isolated from a charcoal burning pile.</title>
        <authorList>
            <person name="Boeer T."/>
            <person name="Rosenbaum F."/>
            <person name="Eysell L."/>
            <person name="Mueller V."/>
            <person name="Daniel R."/>
            <person name="Poehlein A."/>
        </authorList>
    </citation>
    <scope>NUCLEOTIDE SEQUENCE [LARGE SCALE GENOMIC DNA]</scope>
    <source>
        <strain evidence="2">DSM 10669</strain>
    </source>
</reference>
<feature type="transmembrane region" description="Helical" evidence="1">
    <location>
        <begin position="339"/>
        <end position="356"/>
    </location>
</feature>
<feature type="transmembrane region" description="Helical" evidence="1">
    <location>
        <begin position="12"/>
        <end position="33"/>
    </location>
</feature>
<dbReference type="Pfam" id="PF00873">
    <property type="entry name" value="ACR_tran"/>
    <property type="match status" value="1"/>
</dbReference>
<feature type="transmembrane region" description="Helical" evidence="1">
    <location>
        <begin position="434"/>
        <end position="458"/>
    </location>
</feature>
<protein>
    <submittedName>
        <fullName evidence="2">Multidrug resistance protein MdtB</fullName>
    </submittedName>
</protein>
<dbReference type="SUPFAM" id="SSF82866">
    <property type="entry name" value="Multidrug efflux transporter AcrB transmembrane domain"/>
    <property type="match status" value="2"/>
</dbReference>
<name>A0ABZ3IQH2_9FIRM</name>
<dbReference type="PRINTS" id="PR00702">
    <property type="entry name" value="ACRIFLAVINRP"/>
</dbReference>
<dbReference type="EMBL" id="CP155573">
    <property type="protein sequence ID" value="XFO67664.1"/>
    <property type="molecule type" value="Genomic_DNA"/>
</dbReference>